<keyword evidence="2" id="KW-1185">Reference proteome</keyword>
<feature type="non-terminal residue" evidence="1">
    <location>
        <position position="53"/>
    </location>
</feature>
<dbReference type="Proteomes" id="UP000765509">
    <property type="component" value="Unassembled WGS sequence"/>
</dbReference>
<proteinExistence type="predicted"/>
<evidence type="ECO:0000313" key="2">
    <source>
        <dbReference type="Proteomes" id="UP000765509"/>
    </source>
</evidence>
<name>A0A9Q3JUA2_9BASI</name>
<gene>
    <name evidence="1" type="ORF">O181_108438</name>
</gene>
<reference evidence="1" key="1">
    <citation type="submission" date="2021-03" db="EMBL/GenBank/DDBJ databases">
        <title>Draft genome sequence of rust myrtle Austropuccinia psidii MF-1, a brazilian biotype.</title>
        <authorList>
            <person name="Quecine M.C."/>
            <person name="Pachon D.M.R."/>
            <person name="Bonatelli M.L."/>
            <person name="Correr F.H."/>
            <person name="Franceschini L.M."/>
            <person name="Leite T.F."/>
            <person name="Margarido G.R.A."/>
            <person name="Almeida C.A."/>
            <person name="Ferrarezi J.A."/>
            <person name="Labate C.A."/>
        </authorList>
    </citation>
    <scope>NUCLEOTIDE SEQUENCE</scope>
    <source>
        <strain evidence="1">MF-1</strain>
    </source>
</reference>
<dbReference type="AlphaFoldDB" id="A0A9Q3JUA2"/>
<organism evidence="1 2">
    <name type="scientific">Austropuccinia psidii MF-1</name>
    <dbReference type="NCBI Taxonomy" id="1389203"/>
    <lineage>
        <taxon>Eukaryota</taxon>
        <taxon>Fungi</taxon>
        <taxon>Dikarya</taxon>
        <taxon>Basidiomycota</taxon>
        <taxon>Pucciniomycotina</taxon>
        <taxon>Pucciniomycetes</taxon>
        <taxon>Pucciniales</taxon>
        <taxon>Sphaerophragmiaceae</taxon>
        <taxon>Austropuccinia</taxon>
    </lineage>
</organism>
<protein>
    <submittedName>
        <fullName evidence="1">Uncharacterized protein</fullName>
    </submittedName>
</protein>
<sequence>MENGQQAVQPSITLGRTWSKLPEYVSQRDKVEQWCGTPFSVALDKAVLEGEIT</sequence>
<comment type="caution">
    <text evidence="1">The sequence shown here is derived from an EMBL/GenBank/DDBJ whole genome shotgun (WGS) entry which is preliminary data.</text>
</comment>
<accession>A0A9Q3JUA2</accession>
<evidence type="ECO:0000313" key="1">
    <source>
        <dbReference type="EMBL" id="MBW0568723.1"/>
    </source>
</evidence>
<dbReference type="EMBL" id="AVOT02083153">
    <property type="protein sequence ID" value="MBW0568723.1"/>
    <property type="molecule type" value="Genomic_DNA"/>
</dbReference>